<feature type="region of interest" description="Disordered" evidence="1">
    <location>
        <begin position="264"/>
        <end position="300"/>
    </location>
</feature>
<accession>A0A7S0T0G1</accession>
<evidence type="ECO:0000313" key="3">
    <source>
        <dbReference type="EMBL" id="CAD8720064.1"/>
    </source>
</evidence>
<sequence length="300" mass="31622">MEMPASGWAEFFSGGHGGRPYFVHAETGATQWAEPSSYRLEQEAIDAAVFGVDIELVRGVMAPLRTMQGDAAHWPDARALLLRVTGNVASQPHAEKFRSLKTTPGGKFAATVCSSPGGCELMRAMGFVESSGALTLPPDAPTDPCRLAHCHIERSTKVTGDDVKDDGGSGGGGGSGRWSNHACSACACVINSGQERLWTGRWDAPRGEFRYQCTQCAAPKYTLCEGCWDQLQHAREGGVTGSGGAAAHNPAHTFEHVHPVSARHNTGAGGGHSGPWSNSGGAPSGRAMERLRERTGIGRL</sequence>
<feature type="domain" description="WW" evidence="2">
    <location>
        <begin position="6"/>
        <end position="37"/>
    </location>
</feature>
<dbReference type="InterPro" id="IPR036020">
    <property type="entry name" value="WW_dom_sf"/>
</dbReference>
<dbReference type="SMART" id="SM00456">
    <property type="entry name" value="WW"/>
    <property type="match status" value="1"/>
</dbReference>
<dbReference type="AlphaFoldDB" id="A0A7S0T0G1"/>
<evidence type="ECO:0000259" key="2">
    <source>
        <dbReference type="PROSITE" id="PS50020"/>
    </source>
</evidence>
<dbReference type="PROSITE" id="PS50020">
    <property type="entry name" value="WW_DOMAIN_2"/>
    <property type="match status" value="1"/>
</dbReference>
<dbReference type="SUPFAM" id="SSF143503">
    <property type="entry name" value="PUG domain-like"/>
    <property type="match status" value="1"/>
</dbReference>
<reference evidence="3" key="1">
    <citation type="submission" date="2021-01" db="EMBL/GenBank/DDBJ databases">
        <authorList>
            <person name="Corre E."/>
            <person name="Pelletier E."/>
            <person name="Niang G."/>
            <person name="Scheremetjew M."/>
            <person name="Finn R."/>
            <person name="Kale V."/>
            <person name="Holt S."/>
            <person name="Cochrane G."/>
            <person name="Meng A."/>
            <person name="Brown T."/>
            <person name="Cohen L."/>
        </authorList>
    </citation>
    <scope>NUCLEOTIDE SEQUENCE</scope>
    <source>
        <strain evidence="3">SL-175</strain>
    </source>
</reference>
<gene>
    <name evidence="3" type="ORF">MANT1106_LOCUS19276</name>
</gene>
<dbReference type="CDD" id="cd00201">
    <property type="entry name" value="WW"/>
    <property type="match status" value="1"/>
</dbReference>
<organism evidence="3">
    <name type="scientific">Mantoniella antarctica</name>
    <dbReference type="NCBI Taxonomy" id="81844"/>
    <lineage>
        <taxon>Eukaryota</taxon>
        <taxon>Viridiplantae</taxon>
        <taxon>Chlorophyta</taxon>
        <taxon>Mamiellophyceae</taxon>
        <taxon>Mamiellales</taxon>
        <taxon>Mamiellaceae</taxon>
        <taxon>Mantoniella</taxon>
    </lineage>
</organism>
<evidence type="ECO:0000256" key="1">
    <source>
        <dbReference type="SAM" id="MobiDB-lite"/>
    </source>
</evidence>
<name>A0A7S0T0G1_9CHLO</name>
<dbReference type="InterPro" id="IPR036339">
    <property type="entry name" value="PUB-like_dom_sf"/>
</dbReference>
<dbReference type="InterPro" id="IPR001202">
    <property type="entry name" value="WW_dom"/>
</dbReference>
<dbReference type="Gene3D" id="1.20.58.2190">
    <property type="match status" value="1"/>
</dbReference>
<dbReference type="CDD" id="cd09212">
    <property type="entry name" value="PUB"/>
    <property type="match status" value="1"/>
</dbReference>
<dbReference type="EMBL" id="HBFC01032518">
    <property type="protein sequence ID" value="CAD8720064.1"/>
    <property type="molecule type" value="Transcribed_RNA"/>
</dbReference>
<protein>
    <recommendedName>
        <fullName evidence="2">WW domain-containing protein</fullName>
    </recommendedName>
</protein>
<dbReference type="SUPFAM" id="SSF51045">
    <property type="entry name" value="WW domain"/>
    <property type="match status" value="1"/>
</dbReference>
<proteinExistence type="predicted"/>
<dbReference type="Gene3D" id="2.20.70.10">
    <property type="match status" value="1"/>
</dbReference>
<feature type="compositionally biased region" description="Basic and acidic residues" evidence="1">
    <location>
        <begin position="287"/>
        <end position="300"/>
    </location>
</feature>